<evidence type="ECO:0000256" key="9">
    <source>
        <dbReference type="SAM" id="Phobius"/>
    </source>
</evidence>
<sequence length="312" mass="34916">MEENIVNVYLSISFFAILGVLIRIELNKLESELYIYLPLILTNSIGCILLGFINNFKLVLTNWQYAFYIGLSTGLCGSITTFSSWNLAIFQDFFNLPSMGKYSYVNIVTGIVETVVSLTAYTSLIKFGSHLGKLIPFSSDIETTTTVIRREKPELNTKFIIYACLTLAAIVAAIVLAIVDDNNSKIWISCILAPFGACLRYILSFRNSMYPNFPLGTFLANIIGTLCLGIFFIFRFAFDKKEFLCHFLIAVADGFCGCLTTISTFINEIVSLNTKYLYFYCIVSIATAQIVLLITFGFYGWTSGLKNGMMNC</sequence>
<dbReference type="OrthoDB" id="409792at2759"/>
<evidence type="ECO:0000256" key="5">
    <source>
        <dbReference type="ARBA" id="ARBA00022989"/>
    </source>
</evidence>
<feature type="transmembrane region" description="Helical" evidence="9">
    <location>
        <begin position="215"/>
        <end position="236"/>
    </location>
</feature>
<dbReference type="PANTHER" id="PTHR28259">
    <property type="entry name" value="FLUORIDE EXPORT PROTEIN 1-RELATED"/>
    <property type="match status" value="1"/>
</dbReference>
<keyword evidence="5 9" id="KW-1133">Transmembrane helix</keyword>
<dbReference type="STRING" id="1754192.A0A1Y1XFG1"/>
<dbReference type="PANTHER" id="PTHR28259:SF1">
    <property type="entry name" value="FLUORIDE EXPORT PROTEIN 1-RELATED"/>
    <property type="match status" value="1"/>
</dbReference>
<feature type="transmembrane region" description="Helical" evidence="9">
    <location>
        <begin position="65"/>
        <end position="90"/>
    </location>
</feature>
<feature type="transmembrane region" description="Helical" evidence="9">
    <location>
        <begin position="243"/>
        <end position="265"/>
    </location>
</feature>
<keyword evidence="3" id="KW-1003">Cell membrane</keyword>
<comment type="catalytic activity">
    <reaction evidence="8">
        <text>fluoride(in) = fluoride(out)</text>
        <dbReference type="Rhea" id="RHEA:76159"/>
        <dbReference type="ChEBI" id="CHEBI:17051"/>
    </reaction>
    <physiologicalReaction direction="left-to-right" evidence="8">
        <dbReference type="Rhea" id="RHEA:76160"/>
    </physiologicalReaction>
</comment>
<evidence type="ECO:0000256" key="3">
    <source>
        <dbReference type="ARBA" id="ARBA00022475"/>
    </source>
</evidence>
<dbReference type="AlphaFoldDB" id="A0A1Y1XFG1"/>
<evidence type="ECO:0000256" key="7">
    <source>
        <dbReference type="ARBA" id="ARBA00035120"/>
    </source>
</evidence>
<keyword evidence="4 9" id="KW-0812">Transmembrane</keyword>
<keyword evidence="11" id="KW-1185">Reference proteome</keyword>
<dbReference type="Proteomes" id="UP000193944">
    <property type="component" value="Unassembled WGS sequence"/>
</dbReference>
<organism evidence="10 11">
    <name type="scientific">Anaeromyces robustus</name>
    <dbReference type="NCBI Taxonomy" id="1754192"/>
    <lineage>
        <taxon>Eukaryota</taxon>
        <taxon>Fungi</taxon>
        <taxon>Fungi incertae sedis</taxon>
        <taxon>Chytridiomycota</taxon>
        <taxon>Chytridiomycota incertae sedis</taxon>
        <taxon>Neocallimastigomycetes</taxon>
        <taxon>Neocallimastigales</taxon>
        <taxon>Neocallimastigaceae</taxon>
        <taxon>Anaeromyces</taxon>
    </lineage>
</organism>
<comment type="similarity">
    <text evidence="7">Belongs to the fluoride channel Fluc/FEX (TC 1.A.43) family.</text>
</comment>
<comment type="subcellular location">
    <subcellularLocation>
        <location evidence="2">Cell membrane</location>
        <topology evidence="2">Multi-pass membrane protein</topology>
    </subcellularLocation>
</comment>
<feature type="transmembrane region" description="Helical" evidence="9">
    <location>
        <begin position="6"/>
        <end position="26"/>
    </location>
</feature>
<gene>
    <name evidence="10" type="ORF">BCR32DRAFT_266305</name>
</gene>
<dbReference type="InterPro" id="IPR003691">
    <property type="entry name" value="FluC"/>
</dbReference>
<dbReference type="EMBL" id="MCFG01000052">
    <property type="protein sequence ID" value="ORX84432.1"/>
    <property type="molecule type" value="Genomic_DNA"/>
</dbReference>
<comment type="function">
    <text evidence="1">Fluoride channel required for the rapid expulsion of cytoplasmic fluoride.</text>
</comment>
<evidence type="ECO:0008006" key="12">
    <source>
        <dbReference type="Google" id="ProtNLM"/>
    </source>
</evidence>
<protein>
    <recommendedName>
        <fullName evidence="12">CRCB-domain-containing protein</fullName>
    </recommendedName>
</protein>
<dbReference type="GO" id="GO:1903425">
    <property type="term" value="F:fluoride transmembrane transporter activity"/>
    <property type="evidence" value="ECO:0007669"/>
    <property type="project" value="TreeGrafter"/>
</dbReference>
<evidence type="ECO:0000313" key="10">
    <source>
        <dbReference type="EMBL" id="ORX84432.1"/>
    </source>
</evidence>
<evidence type="ECO:0000256" key="2">
    <source>
        <dbReference type="ARBA" id="ARBA00004651"/>
    </source>
</evidence>
<feature type="transmembrane region" description="Helical" evidence="9">
    <location>
        <begin position="102"/>
        <end position="124"/>
    </location>
</feature>
<proteinExistence type="inferred from homology"/>
<evidence type="ECO:0000256" key="6">
    <source>
        <dbReference type="ARBA" id="ARBA00023136"/>
    </source>
</evidence>
<reference evidence="10 11" key="2">
    <citation type="submission" date="2016-08" db="EMBL/GenBank/DDBJ databases">
        <title>Pervasive Adenine N6-methylation of Active Genes in Fungi.</title>
        <authorList>
            <consortium name="DOE Joint Genome Institute"/>
            <person name="Mondo S.J."/>
            <person name="Dannebaum R.O."/>
            <person name="Kuo R.C."/>
            <person name="Labutti K."/>
            <person name="Haridas S."/>
            <person name="Kuo A."/>
            <person name="Salamov A."/>
            <person name="Ahrendt S.R."/>
            <person name="Lipzen A."/>
            <person name="Sullivan W."/>
            <person name="Andreopoulos W.B."/>
            <person name="Clum A."/>
            <person name="Lindquist E."/>
            <person name="Daum C."/>
            <person name="Ramamoorthy G.K."/>
            <person name="Gryganskyi A."/>
            <person name="Culley D."/>
            <person name="Magnuson J.K."/>
            <person name="James T.Y."/>
            <person name="O'Malley M.A."/>
            <person name="Stajich J.E."/>
            <person name="Spatafora J.W."/>
            <person name="Visel A."/>
            <person name="Grigoriev I.V."/>
        </authorList>
    </citation>
    <scope>NUCLEOTIDE SEQUENCE [LARGE SCALE GENOMIC DNA]</scope>
    <source>
        <strain evidence="10 11">S4</strain>
    </source>
</reference>
<feature type="transmembrane region" description="Helical" evidence="9">
    <location>
        <begin position="33"/>
        <end position="53"/>
    </location>
</feature>
<accession>A0A1Y1XFG1</accession>
<reference evidence="10 11" key="1">
    <citation type="submission" date="2016-08" db="EMBL/GenBank/DDBJ databases">
        <title>A Parts List for Fungal Cellulosomes Revealed by Comparative Genomics.</title>
        <authorList>
            <consortium name="DOE Joint Genome Institute"/>
            <person name="Haitjema C.H."/>
            <person name="Gilmore S.P."/>
            <person name="Henske J.K."/>
            <person name="Solomon K.V."/>
            <person name="De Groot R."/>
            <person name="Kuo A."/>
            <person name="Mondo S.J."/>
            <person name="Salamov A.A."/>
            <person name="Labutti K."/>
            <person name="Zhao Z."/>
            <person name="Chiniquy J."/>
            <person name="Barry K."/>
            <person name="Brewer H.M."/>
            <person name="Purvine S.O."/>
            <person name="Wright A.T."/>
            <person name="Boxma B."/>
            <person name="Van Alen T."/>
            <person name="Hackstein J.H."/>
            <person name="Baker S.E."/>
            <person name="Grigoriev I.V."/>
            <person name="O'Malley M.A."/>
        </authorList>
    </citation>
    <scope>NUCLEOTIDE SEQUENCE [LARGE SCALE GENOMIC DNA]</scope>
    <source>
        <strain evidence="10 11">S4</strain>
    </source>
</reference>
<feature type="transmembrane region" description="Helical" evidence="9">
    <location>
        <begin position="159"/>
        <end position="179"/>
    </location>
</feature>
<evidence type="ECO:0000256" key="8">
    <source>
        <dbReference type="ARBA" id="ARBA00035585"/>
    </source>
</evidence>
<evidence type="ECO:0000313" key="11">
    <source>
        <dbReference type="Proteomes" id="UP000193944"/>
    </source>
</evidence>
<comment type="caution">
    <text evidence="10">The sequence shown here is derived from an EMBL/GenBank/DDBJ whole genome shotgun (WGS) entry which is preliminary data.</text>
</comment>
<evidence type="ECO:0000256" key="1">
    <source>
        <dbReference type="ARBA" id="ARBA00002598"/>
    </source>
</evidence>
<keyword evidence="6 9" id="KW-0472">Membrane</keyword>
<dbReference type="GO" id="GO:0005886">
    <property type="term" value="C:plasma membrane"/>
    <property type="evidence" value="ECO:0007669"/>
    <property type="project" value="UniProtKB-SubCell"/>
</dbReference>
<feature type="transmembrane region" description="Helical" evidence="9">
    <location>
        <begin position="186"/>
        <end position="203"/>
    </location>
</feature>
<feature type="transmembrane region" description="Helical" evidence="9">
    <location>
        <begin position="277"/>
        <end position="301"/>
    </location>
</feature>
<dbReference type="Pfam" id="PF02537">
    <property type="entry name" value="CRCB"/>
    <property type="match status" value="2"/>
</dbReference>
<evidence type="ECO:0000256" key="4">
    <source>
        <dbReference type="ARBA" id="ARBA00022692"/>
    </source>
</evidence>
<name>A0A1Y1XFG1_9FUNG</name>